<evidence type="ECO:0000256" key="3">
    <source>
        <dbReference type="ARBA" id="ARBA00023012"/>
    </source>
</evidence>
<evidence type="ECO:0000259" key="4">
    <source>
        <dbReference type="SMART" id="SM00065"/>
    </source>
</evidence>
<keyword evidence="3" id="KW-0902">Two-component regulatory system</keyword>
<dbReference type="InterPro" id="IPR011712">
    <property type="entry name" value="Sig_transdc_His_kin_sub3_dim/P"/>
</dbReference>
<dbReference type="SMART" id="SM00387">
    <property type="entry name" value="HATPase_c"/>
    <property type="match status" value="1"/>
</dbReference>
<dbReference type="Pfam" id="PF02518">
    <property type="entry name" value="HATPase_c"/>
    <property type="match status" value="1"/>
</dbReference>
<evidence type="ECO:0000256" key="2">
    <source>
        <dbReference type="ARBA" id="ARBA00022777"/>
    </source>
</evidence>
<dbReference type="InterPro" id="IPR003018">
    <property type="entry name" value="GAF"/>
</dbReference>
<reference evidence="6" key="2">
    <citation type="submission" date="2023-02" db="EMBL/GenBank/DDBJ databases">
        <title>A novel hydrolase synthesized by Rhodococcus erythropolis HQ is responsible for the detoxification of Zearalenone.</title>
        <authorList>
            <person name="Hu J."/>
            <person name="Xu J."/>
        </authorList>
    </citation>
    <scope>NUCLEOTIDE SEQUENCE</scope>
    <source>
        <strain evidence="6">HQ</strain>
    </source>
</reference>
<dbReference type="InterPro" id="IPR036890">
    <property type="entry name" value="HATPase_C_sf"/>
</dbReference>
<evidence type="ECO:0000313" key="8">
    <source>
        <dbReference type="Proteomes" id="UP000230886"/>
    </source>
</evidence>
<evidence type="ECO:0000259" key="5">
    <source>
        <dbReference type="SMART" id="SM00387"/>
    </source>
</evidence>
<dbReference type="Proteomes" id="UP001217325">
    <property type="component" value="Unassembled WGS sequence"/>
</dbReference>
<evidence type="ECO:0000313" key="6">
    <source>
        <dbReference type="EMBL" id="MDE8645692.1"/>
    </source>
</evidence>
<dbReference type="Gene3D" id="3.30.565.10">
    <property type="entry name" value="Histidine kinase-like ATPase, C-terminal domain"/>
    <property type="match status" value="1"/>
</dbReference>
<dbReference type="EMBL" id="NOVD01000050">
    <property type="protein sequence ID" value="PCK23503.1"/>
    <property type="molecule type" value="Genomic_DNA"/>
</dbReference>
<dbReference type="PANTHER" id="PTHR24421:SF56">
    <property type="entry name" value="OXYGEN SENSOR HISTIDINE KINASE RESPONSE REGULATOR DOST"/>
    <property type="match status" value="1"/>
</dbReference>
<proteinExistence type="predicted"/>
<evidence type="ECO:0000256" key="1">
    <source>
        <dbReference type="ARBA" id="ARBA00022679"/>
    </source>
</evidence>
<dbReference type="Gene3D" id="3.30.450.40">
    <property type="match status" value="2"/>
</dbReference>
<dbReference type="Gene3D" id="1.20.5.1930">
    <property type="match status" value="1"/>
</dbReference>
<dbReference type="InterPro" id="IPR050482">
    <property type="entry name" value="Sensor_HK_TwoCompSys"/>
</dbReference>
<name>A0A2A5J1V5_RHOSG</name>
<dbReference type="EMBL" id="JARDXE010000007">
    <property type="protein sequence ID" value="MDE8645692.1"/>
    <property type="molecule type" value="Genomic_DNA"/>
</dbReference>
<dbReference type="PANTHER" id="PTHR24421">
    <property type="entry name" value="NITRATE/NITRITE SENSOR PROTEIN NARX-RELATED"/>
    <property type="match status" value="1"/>
</dbReference>
<dbReference type="RefSeq" id="WP_042452382.1">
    <property type="nucleotide sequence ID" value="NZ_CP089606.1"/>
</dbReference>
<dbReference type="Pfam" id="PF07730">
    <property type="entry name" value="HisKA_3"/>
    <property type="match status" value="1"/>
</dbReference>
<keyword evidence="1" id="KW-0808">Transferase</keyword>
<reference evidence="7 8" key="1">
    <citation type="submission" date="2017-07" db="EMBL/GenBank/DDBJ databases">
        <title>Draft sequence of Rhodococcus enclensis 23b-28.</title>
        <authorList>
            <person name="Besaury L."/>
            <person name="Sancelme M."/>
            <person name="Amato P."/>
            <person name="Lallement A."/>
            <person name="Delort A.-M."/>
        </authorList>
    </citation>
    <scope>NUCLEOTIDE SEQUENCE [LARGE SCALE GENOMIC DNA]</scope>
    <source>
        <strain evidence="7 8">23b-28</strain>
    </source>
</reference>
<feature type="domain" description="GAF" evidence="4">
    <location>
        <begin position="45"/>
        <end position="192"/>
    </location>
</feature>
<dbReference type="SUPFAM" id="SSF55874">
    <property type="entry name" value="ATPase domain of HSP90 chaperone/DNA topoisomerase II/histidine kinase"/>
    <property type="match status" value="1"/>
</dbReference>
<keyword evidence="2 7" id="KW-0418">Kinase</keyword>
<dbReference type="GO" id="GO:0046983">
    <property type="term" value="F:protein dimerization activity"/>
    <property type="evidence" value="ECO:0007669"/>
    <property type="project" value="InterPro"/>
</dbReference>
<protein>
    <submittedName>
        <fullName evidence="6">GAF domain-containing protein</fullName>
    </submittedName>
    <submittedName>
        <fullName evidence="7">Histidine kinase</fullName>
    </submittedName>
</protein>
<dbReference type="Proteomes" id="UP000230886">
    <property type="component" value="Unassembled WGS sequence"/>
</dbReference>
<feature type="domain" description="GAF" evidence="4">
    <location>
        <begin position="213"/>
        <end position="355"/>
    </location>
</feature>
<dbReference type="CDD" id="cd16917">
    <property type="entry name" value="HATPase_UhpB-NarQ-NarX-like"/>
    <property type="match status" value="1"/>
</dbReference>
<dbReference type="InterPro" id="IPR003594">
    <property type="entry name" value="HATPase_dom"/>
</dbReference>
<dbReference type="SUPFAM" id="SSF55781">
    <property type="entry name" value="GAF domain-like"/>
    <property type="match status" value="2"/>
</dbReference>
<comment type="caution">
    <text evidence="7">The sequence shown here is derived from an EMBL/GenBank/DDBJ whole genome shotgun (WGS) entry which is preliminary data.</text>
</comment>
<gene>
    <name evidence="7" type="ORF">CHR55_30030</name>
    <name evidence="6" type="ORF">PXH69_12090</name>
</gene>
<evidence type="ECO:0000313" key="7">
    <source>
        <dbReference type="EMBL" id="PCK23503.1"/>
    </source>
</evidence>
<dbReference type="AlphaFoldDB" id="A0A2A5J1V5"/>
<organism evidence="7 8">
    <name type="scientific">Rhodococcus qingshengii</name>
    <dbReference type="NCBI Taxonomy" id="334542"/>
    <lineage>
        <taxon>Bacteria</taxon>
        <taxon>Bacillati</taxon>
        <taxon>Actinomycetota</taxon>
        <taxon>Actinomycetes</taxon>
        <taxon>Mycobacteriales</taxon>
        <taxon>Nocardiaceae</taxon>
        <taxon>Rhodococcus</taxon>
        <taxon>Rhodococcus erythropolis group</taxon>
    </lineage>
</organism>
<feature type="domain" description="Histidine kinase/HSP90-like ATPase" evidence="5">
    <location>
        <begin position="468"/>
        <end position="556"/>
    </location>
</feature>
<dbReference type="Pfam" id="PF01590">
    <property type="entry name" value="GAF"/>
    <property type="match status" value="1"/>
</dbReference>
<dbReference type="Pfam" id="PF13185">
    <property type="entry name" value="GAF_2"/>
    <property type="match status" value="1"/>
</dbReference>
<dbReference type="GO" id="GO:0000155">
    <property type="term" value="F:phosphorelay sensor kinase activity"/>
    <property type="evidence" value="ECO:0007669"/>
    <property type="project" value="InterPro"/>
</dbReference>
<accession>A0A2A5J1V5</accession>
<dbReference type="InterPro" id="IPR029016">
    <property type="entry name" value="GAF-like_dom_sf"/>
</dbReference>
<dbReference type="SMART" id="SM00065">
    <property type="entry name" value="GAF"/>
    <property type="match status" value="2"/>
</dbReference>
<dbReference type="GO" id="GO:0016020">
    <property type="term" value="C:membrane"/>
    <property type="evidence" value="ECO:0007669"/>
    <property type="project" value="InterPro"/>
</dbReference>
<sequence>MPGSRDALMLSLFGDIAGSAELTALNPTAIPKLLSAVLTVGSTLQLDETLQQIVDVARHLLEADYGALGVKSPDGRLSRFIHSGLTQGQVAKIGHLPEGHGLLGLVVREPCPVRTDRISSHPSSAGFPTNHPPMDTFLGVPIFVRGEVFGSIYLADSSERTAFDDRDEAVLQILANAASIAIDNARLFEESRTREAWLKAVAAVNARLLSGGSRDETLAELVRTTRHLTDGNLVCVVRYDLGREPVVHVADAADSQPVPATGSAVDLSGTVIDDAARSRRPISAPHGSSVPALNVSGDESVVALPLSGTSFGGGVLFASRRSNRPWGVDEIEQLTAMADIASVTVEFAEQQRKERLVDVLEDRDRIARDLHDHVIQQLFATGLSLQGVLQRPGDEDTVRTVLDTSVDQLDRTVREIRTAVFDLHTSEMSTPTSLRRRLLDAVNGLSGHSSITPSVTFEGTIDSSVPSRLAPHAEAVVREGLSNALRHAHADAIDVTIRATEELVISIVDDGVGIDQATRIHGLDNLATRARQCGGSSNITSENGVTELVWRVPLSPRRSPLPIQHR</sequence>